<reference evidence="1 2" key="1">
    <citation type="journal article" date="2018" name="Front. Microbiol.">
        <title>Genome-Wide Analysis of Corynespora cassiicola Leaf Fall Disease Putative Effectors.</title>
        <authorList>
            <person name="Lopez D."/>
            <person name="Ribeiro S."/>
            <person name="Label P."/>
            <person name="Fumanal B."/>
            <person name="Venisse J.S."/>
            <person name="Kohler A."/>
            <person name="de Oliveira R.R."/>
            <person name="Labutti K."/>
            <person name="Lipzen A."/>
            <person name="Lail K."/>
            <person name="Bauer D."/>
            <person name="Ohm R.A."/>
            <person name="Barry K.W."/>
            <person name="Spatafora J."/>
            <person name="Grigoriev I.V."/>
            <person name="Martin F.M."/>
            <person name="Pujade-Renaud V."/>
        </authorList>
    </citation>
    <scope>NUCLEOTIDE SEQUENCE [LARGE SCALE GENOMIC DNA]</scope>
    <source>
        <strain evidence="1 2">Philippines</strain>
    </source>
</reference>
<dbReference type="AlphaFoldDB" id="A0A2T2N4X6"/>
<protein>
    <submittedName>
        <fullName evidence="1">Uncharacterized protein</fullName>
    </submittedName>
</protein>
<dbReference type="OrthoDB" id="3763345at2759"/>
<evidence type="ECO:0000313" key="1">
    <source>
        <dbReference type="EMBL" id="PSN60497.1"/>
    </source>
</evidence>
<accession>A0A2T2N4X6</accession>
<dbReference type="EMBL" id="KZ678148">
    <property type="protein sequence ID" value="PSN60497.1"/>
    <property type="molecule type" value="Genomic_DNA"/>
</dbReference>
<keyword evidence="2" id="KW-1185">Reference proteome</keyword>
<gene>
    <name evidence="1" type="ORF">BS50DRAFT_625870</name>
</gene>
<dbReference type="Proteomes" id="UP000240883">
    <property type="component" value="Unassembled WGS sequence"/>
</dbReference>
<sequence>MTTKKVLGPHAISTLKEQTRRFECMSVCLAKGADLATSQANEIAEWASKLIIAVTAIQQEVENEAAAYRAQTQNKIRALGTQADSRKRKILDDGELDSSRTIKANLRLIFGPFKEGEYVCNKTKHAHSTTLRRIKVIRGLTSDHPHGVIAFLLAHSSKVWAESSWQIFNGLIESLKNETEQPWPDEIVEIMNELREERPMSAEFGSLQGTSLSHLLGKFD</sequence>
<organism evidence="1 2">
    <name type="scientific">Corynespora cassiicola Philippines</name>
    <dbReference type="NCBI Taxonomy" id="1448308"/>
    <lineage>
        <taxon>Eukaryota</taxon>
        <taxon>Fungi</taxon>
        <taxon>Dikarya</taxon>
        <taxon>Ascomycota</taxon>
        <taxon>Pezizomycotina</taxon>
        <taxon>Dothideomycetes</taxon>
        <taxon>Pleosporomycetidae</taxon>
        <taxon>Pleosporales</taxon>
        <taxon>Corynesporascaceae</taxon>
        <taxon>Corynespora</taxon>
    </lineage>
</organism>
<evidence type="ECO:0000313" key="2">
    <source>
        <dbReference type="Proteomes" id="UP000240883"/>
    </source>
</evidence>
<proteinExistence type="predicted"/>
<name>A0A2T2N4X6_CORCC</name>